<comment type="subcellular location">
    <subcellularLocation>
        <location evidence="1">Cell membrane</location>
        <topology evidence="1">Multi-pass membrane protein</topology>
    </subcellularLocation>
</comment>
<dbReference type="InterPro" id="IPR018076">
    <property type="entry name" value="T2SS_GspF_dom"/>
</dbReference>
<evidence type="ECO:0000256" key="2">
    <source>
        <dbReference type="ARBA" id="ARBA00022475"/>
    </source>
</evidence>
<dbReference type="EMBL" id="CP115965">
    <property type="protein sequence ID" value="WZW99027.1"/>
    <property type="molecule type" value="Genomic_DNA"/>
</dbReference>
<gene>
    <name evidence="8" type="ORF">PCC79_02110</name>
</gene>
<dbReference type="RefSeq" id="WP_232549102.1">
    <property type="nucleotide sequence ID" value="NZ_CP115965.1"/>
</dbReference>
<feature type="domain" description="Type II secretion system protein GspF" evidence="7">
    <location>
        <begin position="117"/>
        <end position="233"/>
    </location>
</feature>
<reference evidence="8 9" key="1">
    <citation type="journal article" date="2023" name="Environ Microbiome">
        <title>A coral-associated actinobacterium mitigates coral bleaching under heat stress.</title>
        <authorList>
            <person name="Li J."/>
            <person name="Zou Y."/>
            <person name="Li Q."/>
            <person name="Zhang J."/>
            <person name="Bourne D.G."/>
            <person name="Lyu Y."/>
            <person name="Liu C."/>
            <person name="Zhang S."/>
        </authorList>
    </citation>
    <scope>NUCLEOTIDE SEQUENCE [LARGE SCALE GENOMIC DNA]</scope>
    <source>
        <strain evidence="8 9">SCSIO 13291</strain>
    </source>
</reference>
<evidence type="ECO:0000256" key="3">
    <source>
        <dbReference type="ARBA" id="ARBA00022692"/>
    </source>
</evidence>
<evidence type="ECO:0000259" key="7">
    <source>
        <dbReference type="Pfam" id="PF00482"/>
    </source>
</evidence>
<evidence type="ECO:0000313" key="8">
    <source>
        <dbReference type="EMBL" id="WZW99027.1"/>
    </source>
</evidence>
<evidence type="ECO:0000256" key="1">
    <source>
        <dbReference type="ARBA" id="ARBA00004651"/>
    </source>
</evidence>
<dbReference type="PANTHER" id="PTHR35007:SF4">
    <property type="entry name" value="CONSERVED TRANSMEMBRANE PROTEIN-RELATED"/>
    <property type="match status" value="1"/>
</dbReference>
<sequence length="281" mass="28262">MGLVVVAAGAAALAAWWWTPNGRALRAGATVPGVRGGRGRTQVGRGGRRARRLFVGAVAVVGLVLGVGLGVGWAGGGALVTVALVGALLTGTGARLTNRRRERLRRVAARRGVAAAAESVAALMRAGRMPTQALTQAASDCPVLREAAAELASGGEVADALRRSALAPGQEGLRQLADAWQVAVRTGAGLTEAWQAVAENLEAEEEVARSVLTEMAAARAAGRVMGVLPVAGVGLAYLWGGDPAAFWLGSVGGAATAVTGVALGCLGVVWTDVVVERAGGR</sequence>
<feature type="transmembrane region" description="Helical" evidence="6">
    <location>
        <begin position="245"/>
        <end position="271"/>
    </location>
</feature>
<evidence type="ECO:0000313" key="9">
    <source>
        <dbReference type="Proteomes" id="UP001434337"/>
    </source>
</evidence>
<keyword evidence="4 6" id="KW-1133">Transmembrane helix</keyword>
<proteinExistence type="predicted"/>
<feature type="transmembrane region" description="Helical" evidence="6">
    <location>
        <begin position="53"/>
        <end position="71"/>
    </location>
</feature>
<keyword evidence="9" id="KW-1185">Reference proteome</keyword>
<feature type="transmembrane region" description="Helical" evidence="6">
    <location>
        <begin position="77"/>
        <end position="96"/>
    </location>
</feature>
<keyword evidence="5 6" id="KW-0472">Membrane</keyword>
<evidence type="ECO:0000256" key="6">
    <source>
        <dbReference type="SAM" id="Phobius"/>
    </source>
</evidence>
<dbReference type="PANTHER" id="PTHR35007">
    <property type="entry name" value="INTEGRAL MEMBRANE PROTEIN-RELATED"/>
    <property type="match status" value="1"/>
</dbReference>
<keyword evidence="2" id="KW-1003">Cell membrane</keyword>
<accession>A0ABZ3C9Z8</accession>
<keyword evidence="3 6" id="KW-0812">Transmembrane</keyword>
<protein>
    <submittedName>
        <fullName evidence="8">Type II secretion system F family protein</fullName>
    </submittedName>
</protein>
<evidence type="ECO:0000256" key="5">
    <source>
        <dbReference type="ARBA" id="ARBA00023136"/>
    </source>
</evidence>
<feature type="transmembrane region" description="Helical" evidence="6">
    <location>
        <begin position="220"/>
        <end position="239"/>
    </location>
</feature>
<dbReference type="Proteomes" id="UP001434337">
    <property type="component" value="Chromosome"/>
</dbReference>
<dbReference type="Pfam" id="PF00482">
    <property type="entry name" value="T2SSF"/>
    <property type="match status" value="1"/>
</dbReference>
<name>A0ABZ3C9Z8_9ACTN</name>
<evidence type="ECO:0000256" key="4">
    <source>
        <dbReference type="ARBA" id="ARBA00022989"/>
    </source>
</evidence>
<organism evidence="8 9">
    <name type="scientific">Propioniciclava soli</name>
    <dbReference type="NCBI Taxonomy" id="2775081"/>
    <lineage>
        <taxon>Bacteria</taxon>
        <taxon>Bacillati</taxon>
        <taxon>Actinomycetota</taxon>
        <taxon>Actinomycetes</taxon>
        <taxon>Propionibacteriales</taxon>
        <taxon>Propionibacteriaceae</taxon>
        <taxon>Propioniciclava</taxon>
    </lineage>
</organism>